<evidence type="ECO:0000313" key="1">
    <source>
        <dbReference type="EMBL" id="CAG8530697.1"/>
    </source>
</evidence>
<proteinExistence type="predicted"/>
<keyword evidence="2" id="KW-1185">Reference proteome</keyword>
<evidence type="ECO:0000313" key="2">
    <source>
        <dbReference type="Proteomes" id="UP000789366"/>
    </source>
</evidence>
<feature type="non-terminal residue" evidence="1">
    <location>
        <position position="119"/>
    </location>
</feature>
<comment type="caution">
    <text evidence="1">The sequence shown here is derived from an EMBL/GenBank/DDBJ whole genome shotgun (WGS) entry which is preliminary data.</text>
</comment>
<gene>
    <name evidence="1" type="ORF">SPELUC_LOCUS4351</name>
</gene>
<accession>A0ACA9LJW8</accession>
<name>A0ACA9LJW8_9GLOM</name>
<reference evidence="1" key="1">
    <citation type="submission" date="2021-06" db="EMBL/GenBank/DDBJ databases">
        <authorList>
            <person name="Kallberg Y."/>
            <person name="Tangrot J."/>
            <person name="Rosling A."/>
        </authorList>
    </citation>
    <scope>NUCLEOTIDE SEQUENCE</scope>
    <source>
        <strain evidence="1">28 12/20/2015</strain>
    </source>
</reference>
<sequence length="119" mass="13255">MPNNSLKPKQGHPAKPSSTTNNTKFSSSTTNNAFKPSSSTTNNTSKSSLANGSLSNDYIREISPEDVFEDKDILMMLQNQDIQNNDNELSIYNQEVEQISSQKINQILAKFNNIDDVLK</sequence>
<protein>
    <submittedName>
        <fullName evidence="1">3448_t:CDS:1</fullName>
    </submittedName>
</protein>
<dbReference type="EMBL" id="CAJVPW010003849">
    <property type="protein sequence ID" value="CAG8530697.1"/>
    <property type="molecule type" value="Genomic_DNA"/>
</dbReference>
<dbReference type="Proteomes" id="UP000789366">
    <property type="component" value="Unassembled WGS sequence"/>
</dbReference>
<organism evidence="1 2">
    <name type="scientific">Cetraspora pellucida</name>
    <dbReference type="NCBI Taxonomy" id="1433469"/>
    <lineage>
        <taxon>Eukaryota</taxon>
        <taxon>Fungi</taxon>
        <taxon>Fungi incertae sedis</taxon>
        <taxon>Mucoromycota</taxon>
        <taxon>Glomeromycotina</taxon>
        <taxon>Glomeromycetes</taxon>
        <taxon>Diversisporales</taxon>
        <taxon>Gigasporaceae</taxon>
        <taxon>Cetraspora</taxon>
    </lineage>
</organism>